<dbReference type="PROSITE" id="PS50262">
    <property type="entry name" value="G_PROTEIN_RECEP_F1_2"/>
    <property type="match status" value="1"/>
</dbReference>
<comment type="similarity">
    <text evidence="2 9">Belongs to the G-protein coupled receptor 1 family.</text>
</comment>
<dbReference type="EnsemblMetazoa" id="XM_021055589.2">
    <property type="protein sequence ID" value="XP_020911248.1"/>
    <property type="gene ID" value="LOC110249016"/>
</dbReference>
<feature type="transmembrane region" description="Helical" evidence="10">
    <location>
        <begin position="42"/>
        <end position="64"/>
    </location>
</feature>
<proteinExistence type="inferred from homology"/>
<dbReference type="PANTHER" id="PTHR45695:SF9">
    <property type="entry name" value="LEUCOKININ RECEPTOR"/>
    <property type="match status" value="1"/>
</dbReference>
<feature type="transmembrane region" description="Helical" evidence="10">
    <location>
        <begin position="104"/>
        <end position="134"/>
    </location>
</feature>
<dbReference type="GO" id="GO:0005886">
    <property type="term" value="C:plasma membrane"/>
    <property type="evidence" value="ECO:0007669"/>
    <property type="project" value="TreeGrafter"/>
</dbReference>
<dbReference type="PRINTS" id="PR01012">
    <property type="entry name" value="NRPEPTIDEYR"/>
</dbReference>
<dbReference type="SMART" id="SM01381">
    <property type="entry name" value="7TM_GPCR_Srsx"/>
    <property type="match status" value="1"/>
</dbReference>
<organism evidence="12 13">
    <name type="scientific">Exaiptasia diaphana</name>
    <name type="common">Tropical sea anemone</name>
    <name type="synonym">Aiptasia pulchella</name>
    <dbReference type="NCBI Taxonomy" id="2652724"/>
    <lineage>
        <taxon>Eukaryota</taxon>
        <taxon>Metazoa</taxon>
        <taxon>Cnidaria</taxon>
        <taxon>Anthozoa</taxon>
        <taxon>Hexacorallia</taxon>
        <taxon>Actiniaria</taxon>
        <taxon>Aiptasiidae</taxon>
        <taxon>Exaiptasia</taxon>
    </lineage>
</organism>
<dbReference type="InterPro" id="IPR000276">
    <property type="entry name" value="GPCR_Rhodpsn"/>
</dbReference>
<comment type="subcellular location">
    <subcellularLocation>
        <location evidence="1">Membrane</location>
        <topology evidence="1">Multi-pass membrane protein</topology>
    </subcellularLocation>
</comment>
<dbReference type="KEGG" id="epa:110249016"/>
<dbReference type="FunFam" id="1.20.1070.10:FF:000291">
    <property type="entry name" value="Predicted protein"/>
    <property type="match status" value="1"/>
</dbReference>
<evidence type="ECO:0000256" key="6">
    <source>
        <dbReference type="ARBA" id="ARBA00023136"/>
    </source>
</evidence>
<reference evidence="12" key="1">
    <citation type="submission" date="2022-11" db="UniProtKB">
        <authorList>
            <consortium name="EnsemblMetazoa"/>
        </authorList>
    </citation>
    <scope>IDENTIFICATION</scope>
</reference>
<evidence type="ECO:0000256" key="5">
    <source>
        <dbReference type="ARBA" id="ARBA00023040"/>
    </source>
</evidence>
<evidence type="ECO:0000256" key="9">
    <source>
        <dbReference type="RuleBase" id="RU000688"/>
    </source>
</evidence>
<dbReference type="InterPro" id="IPR017452">
    <property type="entry name" value="GPCR_Rhodpsn_7TM"/>
</dbReference>
<keyword evidence="13" id="KW-1185">Reference proteome</keyword>
<evidence type="ECO:0000256" key="8">
    <source>
        <dbReference type="ARBA" id="ARBA00023224"/>
    </source>
</evidence>
<dbReference type="AlphaFoldDB" id="A0A913YTV3"/>
<feature type="transmembrane region" description="Helical" evidence="10">
    <location>
        <begin position="248"/>
        <end position="269"/>
    </location>
</feature>
<dbReference type="GeneID" id="110249016"/>
<dbReference type="SUPFAM" id="SSF81321">
    <property type="entry name" value="Family A G protein-coupled receptor-like"/>
    <property type="match status" value="1"/>
</dbReference>
<dbReference type="RefSeq" id="XP_028517952.1">
    <property type="nucleotide sequence ID" value="XM_028662151.1"/>
</dbReference>
<evidence type="ECO:0000256" key="4">
    <source>
        <dbReference type="ARBA" id="ARBA00022989"/>
    </source>
</evidence>
<protein>
    <recommendedName>
        <fullName evidence="11">G-protein coupled receptors family 1 profile domain-containing protein</fullName>
    </recommendedName>
</protein>
<feature type="transmembrane region" description="Helical" evidence="10">
    <location>
        <begin position="155"/>
        <end position="174"/>
    </location>
</feature>
<feature type="transmembrane region" description="Helical" evidence="10">
    <location>
        <begin position="205"/>
        <end position="227"/>
    </location>
</feature>
<keyword evidence="4 10" id="KW-1133">Transmembrane helix</keyword>
<evidence type="ECO:0000256" key="7">
    <source>
        <dbReference type="ARBA" id="ARBA00023170"/>
    </source>
</evidence>
<dbReference type="GO" id="GO:0004983">
    <property type="term" value="F:neuropeptide Y receptor activity"/>
    <property type="evidence" value="ECO:0007669"/>
    <property type="project" value="InterPro"/>
</dbReference>
<feature type="domain" description="G-protein coupled receptors family 1 profile" evidence="11">
    <location>
        <begin position="55"/>
        <end position="306"/>
    </location>
</feature>
<dbReference type="EnsemblMetazoa" id="XM_028662151.1">
    <property type="protein sequence ID" value="XP_028517952.1"/>
    <property type="gene ID" value="LOC110249016"/>
</dbReference>
<dbReference type="PRINTS" id="PR00237">
    <property type="entry name" value="GPCRRHODOPSN"/>
</dbReference>
<keyword evidence="3 9" id="KW-0812">Transmembrane</keyword>
<dbReference type="Gene3D" id="1.20.1070.10">
    <property type="entry name" value="Rhodopsin 7-helix transmembrane proteins"/>
    <property type="match status" value="1"/>
</dbReference>
<evidence type="ECO:0000256" key="10">
    <source>
        <dbReference type="SAM" id="Phobius"/>
    </source>
</evidence>
<keyword evidence="6 10" id="KW-0472">Membrane</keyword>
<dbReference type="CDD" id="cd14993">
    <property type="entry name" value="7tmA_CCKR-like"/>
    <property type="match status" value="1"/>
</dbReference>
<dbReference type="OrthoDB" id="5975505at2759"/>
<evidence type="ECO:0000313" key="13">
    <source>
        <dbReference type="Proteomes" id="UP000887567"/>
    </source>
</evidence>
<keyword evidence="8 9" id="KW-0807">Transducer</keyword>
<accession>A0A913YTV3</accession>
<evidence type="ECO:0000256" key="3">
    <source>
        <dbReference type="ARBA" id="ARBA00022692"/>
    </source>
</evidence>
<evidence type="ECO:0000256" key="2">
    <source>
        <dbReference type="ARBA" id="ARBA00010663"/>
    </source>
</evidence>
<evidence type="ECO:0000313" key="12">
    <source>
        <dbReference type="EnsemblMetazoa" id="XP_028517952.1"/>
    </source>
</evidence>
<keyword evidence="5 9" id="KW-0297">G-protein coupled receptor</keyword>
<feature type="transmembrane region" description="Helical" evidence="10">
    <location>
        <begin position="289"/>
        <end position="309"/>
    </location>
</feature>
<name>A0A913YTV3_EXADI</name>
<dbReference type="PANTHER" id="PTHR45695">
    <property type="entry name" value="LEUCOKININ RECEPTOR-RELATED"/>
    <property type="match status" value="1"/>
</dbReference>
<feature type="transmembrane region" description="Helical" evidence="10">
    <location>
        <begin position="76"/>
        <end position="98"/>
    </location>
</feature>
<dbReference type="PROSITE" id="PS00237">
    <property type="entry name" value="G_PROTEIN_RECEP_F1_1"/>
    <property type="match status" value="1"/>
</dbReference>
<dbReference type="RefSeq" id="XP_020911248.1">
    <property type="nucleotide sequence ID" value="XM_021055589.2"/>
</dbReference>
<evidence type="ECO:0000256" key="1">
    <source>
        <dbReference type="ARBA" id="ARBA00004141"/>
    </source>
</evidence>
<keyword evidence="7 9" id="KW-0675">Receptor</keyword>
<dbReference type="InterPro" id="IPR000611">
    <property type="entry name" value="NPY_rcpt"/>
</dbReference>
<dbReference type="Pfam" id="PF00001">
    <property type="entry name" value="7tm_1"/>
    <property type="match status" value="1"/>
</dbReference>
<dbReference type="Proteomes" id="UP000887567">
    <property type="component" value="Unplaced"/>
</dbReference>
<evidence type="ECO:0000259" key="11">
    <source>
        <dbReference type="PROSITE" id="PS50262"/>
    </source>
</evidence>
<sequence>MEWNGTVISEEHSTNASIIQNGTRNYGSVYVQEPLGSYIFRLLLYAIIFLLSLFGNVLVIWIVYRTRELHTVTGYLICNLSVADFGVSLFCVPFTLAYAELKVWLFGLAMCKILWAFQTSAIMASVSTLLAISFDRFRSIAYPYEPRISISKVKFIIAGVWILSFFVGLPFLIINKVVPYKNGEICVEVWPKVIYRQVYTVLSFLLTYGLPLPLMAVWYGIVVYKLEKAADQESDKEGFRVAQAKGKVIRMLIMVVVAYFTCFLPYHVLMMWAEFGNRSKYGYFWILQSYSVVLVFLNSCINPMLYYFFSEQFRRGFKKAVCCGRRSEKIPRTRIPKPSKVNFEPTKTTTQEEYTQISSFWL</sequence>
<dbReference type="OMA" id="PLMATWY"/>